<protein>
    <submittedName>
        <fullName evidence="1">Uncharacterized protein</fullName>
    </submittedName>
</protein>
<proteinExistence type="predicted"/>
<evidence type="ECO:0000313" key="1">
    <source>
        <dbReference type="EMBL" id="KAG2486788.1"/>
    </source>
</evidence>
<dbReference type="EMBL" id="JAEHOE010000107">
    <property type="protein sequence ID" value="KAG2486788.1"/>
    <property type="molecule type" value="Genomic_DNA"/>
</dbReference>
<dbReference type="Proteomes" id="UP000612055">
    <property type="component" value="Unassembled WGS sequence"/>
</dbReference>
<name>A0A835XPV8_9CHLO</name>
<comment type="caution">
    <text evidence="1">The sequence shown here is derived from an EMBL/GenBank/DDBJ whole genome shotgun (WGS) entry which is preliminary data.</text>
</comment>
<gene>
    <name evidence="1" type="ORF">HYH03_014587</name>
</gene>
<keyword evidence="2" id="KW-1185">Reference proteome</keyword>
<evidence type="ECO:0000313" key="2">
    <source>
        <dbReference type="Proteomes" id="UP000612055"/>
    </source>
</evidence>
<dbReference type="AlphaFoldDB" id="A0A835XPV8"/>
<sequence length="165" mass="18278">MTYGLCAPLWCNGKKVECLLDPCQYAYCPNYRDTATCYPSYCGVDRSFQGVLFVDTDGKAISQQECFSIEITKIGECRLAAPYYSCPGPDEESGFVPPTCENTECAGYPNAICTFTGCAANYHGVDLPGCKPLFFDPATGEYLNDKCLKPAHRRDTMHRRLWAAT</sequence>
<accession>A0A835XPV8</accession>
<reference evidence="1" key="1">
    <citation type="journal article" date="2020" name="bioRxiv">
        <title>Comparative genomics of Chlamydomonas.</title>
        <authorList>
            <person name="Craig R.J."/>
            <person name="Hasan A.R."/>
            <person name="Ness R.W."/>
            <person name="Keightley P.D."/>
        </authorList>
    </citation>
    <scope>NUCLEOTIDE SEQUENCE</scope>
    <source>
        <strain evidence="1">CCAP 11/70</strain>
    </source>
</reference>
<organism evidence="1 2">
    <name type="scientific">Edaphochlamys debaryana</name>
    <dbReference type="NCBI Taxonomy" id="47281"/>
    <lineage>
        <taxon>Eukaryota</taxon>
        <taxon>Viridiplantae</taxon>
        <taxon>Chlorophyta</taxon>
        <taxon>core chlorophytes</taxon>
        <taxon>Chlorophyceae</taxon>
        <taxon>CS clade</taxon>
        <taxon>Chlamydomonadales</taxon>
        <taxon>Chlamydomonadales incertae sedis</taxon>
        <taxon>Edaphochlamys</taxon>
    </lineage>
</organism>